<protein>
    <submittedName>
        <fullName evidence="1">Uncharacterized protein</fullName>
    </submittedName>
</protein>
<dbReference type="EMBL" id="KF900735">
    <property type="protein sequence ID" value="AIF05295.1"/>
    <property type="molecule type" value="Genomic_DNA"/>
</dbReference>
<name>A0A075GQE4_9ARCH</name>
<sequence>MIIQTVIYNLIILHSEHSSICLLVPDLVLPTFCISGIHRFPHPYFPYIHVAAFHLTTLHIEVLENHQPYNSQKLVLAVFVYHPQKEHLVLWLPEVSLSLPMTQQPLSYLFQLFFDDEAPSYNL</sequence>
<organism evidence="1">
    <name type="scientific">uncultured marine thaumarchaeote KM3_181_G03</name>
    <dbReference type="NCBI Taxonomy" id="1456065"/>
    <lineage>
        <taxon>Archaea</taxon>
        <taxon>Nitrososphaerota</taxon>
        <taxon>environmental samples</taxon>
    </lineage>
</organism>
<accession>A0A075GQE4</accession>
<dbReference type="AlphaFoldDB" id="A0A075GQE4"/>
<evidence type="ECO:0000313" key="1">
    <source>
        <dbReference type="EMBL" id="AIF05295.1"/>
    </source>
</evidence>
<proteinExistence type="predicted"/>
<reference evidence="1" key="1">
    <citation type="journal article" date="2014" name="Genome Biol. Evol.">
        <title>Pangenome evidence for extensive interdomain horizontal transfer affecting lineage core and shell genes in uncultured planktonic thaumarchaeota and euryarchaeota.</title>
        <authorList>
            <person name="Deschamps P."/>
            <person name="Zivanovic Y."/>
            <person name="Moreira D."/>
            <person name="Rodriguez-Valera F."/>
            <person name="Lopez-Garcia P."/>
        </authorList>
    </citation>
    <scope>NUCLEOTIDE SEQUENCE</scope>
</reference>